<sequence length="34" mass="3778">MYRSAILYKSSDRIAMYTQKTADAAALAKLLLLS</sequence>
<dbReference type="STRING" id="332977.SAMN05421740_103468"/>
<gene>
    <name evidence="1" type="ORF">SAMN05421740_103468</name>
</gene>
<proteinExistence type="predicted"/>
<organism evidence="1 2">
    <name type="scientific">Parapedobacter koreensis</name>
    <dbReference type="NCBI Taxonomy" id="332977"/>
    <lineage>
        <taxon>Bacteria</taxon>
        <taxon>Pseudomonadati</taxon>
        <taxon>Bacteroidota</taxon>
        <taxon>Sphingobacteriia</taxon>
        <taxon>Sphingobacteriales</taxon>
        <taxon>Sphingobacteriaceae</taxon>
        <taxon>Parapedobacter</taxon>
    </lineage>
</organism>
<evidence type="ECO:0000313" key="2">
    <source>
        <dbReference type="Proteomes" id="UP000198916"/>
    </source>
</evidence>
<reference evidence="2" key="1">
    <citation type="submission" date="2016-10" db="EMBL/GenBank/DDBJ databases">
        <authorList>
            <person name="Varghese N."/>
            <person name="Submissions S."/>
        </authorList>
    </citation>
    <scope>NUCLEOTIDE SEQUENCE [LARGE SCALE GENOMIC DNA]</scope>
    <source>
        <strain evidence="2">Jip14</strain>
    </source>
</reference>
<evidence type="ECO:0000313" key="1">
    <source>
        <dbReference type="EMBL" id="SEL09162.1"/>
    </source>
</evidence>
<keyword evidence="2" id="KW-1185">Reference proteome</keyword>
<dbReference type="AlphaFoldDB" id="A0A1H7MDB7"/>
<accession>A0A1H7MDB7</accession>
<dbReference type="EMBL" id="FNZR01000003">
    <property type="protein sequence ID" value="SEL09162.1"/>
    <property type="molecule type" value="Genomic_DNA"/>
</dbReference>
<name>A0A1H7MDB7_9SPHI</name>
<dbReference type="Proteomes" id="UP000198916">
    <property type="component" value="Unassembled WGS sequence"/>
</dbReference>
<protein>
    <submittedName>
        <fullName evidence="1">Uncharacterized protein</fullName>
    </submittedName>
</protein>